<name>A0A2P2M3F1_RHIMU</name>
<evidence type="ECO:0000313" key="1">
    <source>
        <dbReference type="EMBL" id="MBX24740.1"/>
    </source>
</evidence>
<proteinExistence type="predicted"/>
<dbReference type="AlphaFoldDB" id="A0A2P2M3F1"/>
<protein>
    <submittedName>
        <fullName evidence="1">Uncharacterized protein</fullName>
    </submittedName>
</protein>
<sequence>MYLAHSVCSAFKYVRFFTNSNAVK</sequence>
<accession>A0A2P2M3F1</accession>
<organism evidence="1">
    <name type="scientific">Rhizophora mucronata</name>
    <name type="common">Asiatic mangrove</name>
    <dbReference type="NCBI Taxonomy" id="61149"/>
    <lineage>
        <taxon>Eukaryota</taxon>
        <taxon>Viridiplantae</taxon>
        <taxon>Streptophyta</taxon>
        <taxon>Embryophyta</taxon>
        <taxon>Tracheophyta</taxon>
        <taxon>Spermatophyta</taxon>
        <taxon>Magnoliopsida</taxon>
        <taxon>eudicotyledons</taxon>
        <taxon>Gunneridae</taxon>
        <taxon>Pentapetalae</taxon>
        <taxon>rosids</taxon>
        <taxon>fabids</taxon>
        <taxon>Malpighiales</taxon>
        <taxon>Rhizophoraceae</taxon>
        <taxon>Rhizophora</taxon>
    </lineage>
</organism>
<reference evidence="1" key="1">
    <citation type="submission" date="2018-02" db="EMBL/GenBank/DDBJ databases">
        <title>Rhizophora mucronata_Transcriptome.</title>
        <authorList>
            <person name="Meera S.P."/>
            <person name="Sreeshan A."/>
            <person name="Augustine A."/>
        </authorList>
    </citation>
    <scope>NUCLEOTIDE SEQUENCE</scope>
    <source>
        <tissue evidence="1">Leaf</tissue>
    </source>
</reference>
<dbReference type="EMBL" id="GGEC01044256">
    <property type="protein sequence ID" value="MBX24740.1"/>
    <property type="molecule type" value="Transcribed_RNA"/>
</dbReference>